<feature type="region of interest" description="Disordered" evidence="1">
    <location>
        <begin position="148"/>
        <end position="174"/>
    </location>
</feature>
<feature type="compositionally biased region" description="Low complexity" evidence="1">
    <location>
        <begin position="373"/>
        <end position="384"/>
    </location>
</feature>
<feature type="compositionally biased region" description="Low complexity" evidence="1">
    <location>
        <begin position="154"/>
        <end position="166"/>
    </location>
</feature>
<feature type="compositionally biased region" description="Basic and acidic residues" evidence="1">
    <location>
        <begin position="419"/>
        <end position="428"/>
    </location>
</feature>
<evidence type="ECO:0000313" key="3">
    <source>
        <dbReference type="EMBL" id="TGG80876.1"/>
    </source>
</evidence>
<feature type="compositionally biased region" description="Basic and acidic residues" evidence="1">
    <location>
        <begin position="387"/>
        <end position="408"/>
    </location>
</feature>
<evidence type="ECO:0000256" key="1">
    <source>
        <dbReference type="SAM" id="MobiDB-lite"/>
    </source>
</evidence>
<reference evidence="3 4" key="1">
    <citation type="submission" date="2018-10" db="EMBL/GenBank/DDBJ databases">
        <title>Isolation of pseudouridimycin from Streptomyces albus DSM 40763.</title>
        <authorList>
            <person name="Rosenqvist P."/>
            <person name="Metsae-Ketelae M."/>
            <person name="Virta P."/>
        </authorList>
    </citation>
    <scope>NUCLEOTIDE SEQUENCE [LARGE SCALE GENOMIC DNA]</scope>
    <source>
        <strain evidence="3 4">DSM 40763</strain>
    </source>
</reference>
<dbReference type="InterPro" id="IPR043725">
    <property type="entry name" value="DUF5667"/>
</dbReference>
<accession>A0A8H1QSJ9</accession>
<feature type="compositionally biased region" description="Basic and acidic residues" evidence="1">
    <location>
        <begin position="356"/>
        <end position="372"/>
    </location>
</feature>
<dbReference type="EMBL" id="RCIY01000067">
    <property type="protein sequence ID" value="TGG80876.1"/>
    <property type="molecule type" value="Genomic_DNA"/>
</dbReference>
<organism evidence="3 4">
    <name type="scientific">Streptomyces albus</name>
    <dbReference type="NCBI Taxonomy" id="1888"/>
    <lineage>
        <taxon>Bacteria</taxon>
        <taxon>Bacillati</taxon>
        <taxon>Actinomycetota</taxon>
        <taxon>Actinomycetes</taxon>
        <taxon>Kitasatosporales</taxon>
        <taxon>Streptomycetaceae</taxon>
        <taxon>Streptomyces</taxon>
    </lineage>
</organism>
<sequence length="470" mass="48720">MIGSVPTSRRAIAFAQALDEQERDGGAAADTGPGGSADSGRNRGTPAGPAPRTRARHAPSRSPASPPAPPETPAGPGTSLPASVPPHRHRAEGPDQGLLALAGELAALPRPALDPEVKTVQRAQLVAAMETAFADGETAAPDTLVPEQRDGRAASRSGRGAHRAPGLSSLGKLRPRTRLGKGLAAGGLSVGVAAGALGGAAAASTDALPGDSLYGLKRGMEDIQLDLAGDDADRGSVLLDHASTRMQEARRLMERDRAGDLDHESLTEVRRALSGMRQDASEGHRLLTAAYRQDGDLAPMRSLSRFTKKHRDGWTQLRDRLPAQLRDVGDEVTSVLDAMDQEVGPLRSLLPPAPREGAHGERERGTSDRTGEESPSTEPSSPTPDGTRGESERRSEKPEPSDSQHHGEGLLGGDLLAPPDDHGGREKPSQSGSGSRPGSPSGSGGEKPEITLPPIVPEVLPGLGLGGDDK</sequence>
<feature type="domain" description="DUF5667" evidence="2">
    <location>
        <begin position="207"/>
        <end position="323"/>
    </location>
</feature>
<name>A0A8H1QSJ9_9ACTN</name>
<comment type="caution">
    <text evidence="3">The sequence shown here is derived from an EMBL/GenBank/DDBJ whole genome shotgun (WGS) entry which is preliminary data.</text>
</comment>
<feature type="compositionally biased region" description="Low complexity" evidence="1">
    <location>
        <begin position="429"/>
        <end position="440"/>
    </location>
</feature>
<dbReference type="Proteomes" id="UP000298111">
    <property type="component" value="Unassembled WGS sequence"/>
</dbReference>
<dbReference type="Pfam" id="PF18915">
    <property type="entry name" value="DUF5667"/>
    <property type="match status" value="1"/>
</dbReference>
<evidence type="ECO:0000259" key="2">
    <source>
        <dbReference type="Pfam" id="PF18915"/>
    </source>
</evidence>
<gene>
    <name evidence="3" type="ORF">D8771_20325</name>
</gene>
<feature type="region of interest" description="Disordered" evidence="1">
    <location>
        <begin position="342"/>
        <end position="470"/>
    </location>
</feature>
<protein>
    <recommendedName>
        <fullName evidence="2">DUF5667 domain-containing protein</fullName>
    </recommendedName>
</protein>
<dbReference type="RefSeq" id="WP_016472867.1">
    <property type="nucleotide sequence ID" value="NZ_BNEJ01000020.1"/>
</dbReference>
<dbReference type="AlphaFoldDB" id="A0A8H1QSJ9"/>
<feature type="compositionally biased region" description="Pro residues" evidence="1">
    <location>
        <begin position="64"/>
        <end position="73"/>
    </location>
</feature>
<dbReference type="GeneID" id="75182095"/>
<evidence type="ECO:0000313" key="4">
    <source>
        <dbReference type="Proteomes" id="UP000298111"/>
    </source>
</evidence>
<feature type="region of interest" description="Disordered" evidence="1">
    <location>
        <begin position="17"/>
        <end position="98"/>
    </location>
</feature>
<proteinExistence type="predicted"/>
<feature type="compositionally biased region" description="Low complexity" evidence="1">
    <location>
        <begin position="38"/>
        <end position="52"/>
    </location>
</feature>